<dbReference type="Proteomes" id="UP001203852">
    <property type="component" value="Unassembled WGS sequence"/>
</dbReference>
<gene>
    <name evidence="5" type="ORF">EDD36DRAFT_378686</name>
</gene>
<accession>A0AAN6IG30</accession>
<name>A0AAN6IG30_9EURO</name>
<dbReference type="SMART" id="SM00212">
    <property type="entry name" value="UBCc"/>
    <property type="match status" value="1"/>
</dbReference>
<protein>
    <submittedName>
        <fullName evidence="5">Ubiquitin-conjugating enzyme E2 O</fullName>
    </submittedName>
</protein>
<evidence type="ECO:0000256" key="2">
    <source>
        <dbReference type="ARBA" id="ARBA00022786"/>
    </source>
</evidence>
<evidence type="ECO:0000313" key="6">
    <source>
        <dbReference type="Proteomes" id="UP001203852"/>
    </source>
</evidence>
<organism evidence="5 6">
    <name type="scientific">Exophiala viscosa</name>
    <dbReference type="NCBI Taxonomy" id="2486360"/>
    <lineage>
        <taxon>Eukaryota</taxon>
        <taxon>Fungi</taxon>
        <taxon>Dikarya</taxon>
        <taxon>Ascomycota</taxon>
        <taxon>Pezizomycotina</taxon>
        <taxon>Eurotiomycetes</taxon>
        <taxon>Chaetothyriomycetidae</taxon>
        <taxon>Chaetothyriales</taxon>
        <taxon>Herpotrichiellaceae</taxon>
        <taxon>Exophiala</taxon>
    </lineage>
</organism>
<dbReference type="CDD" id="cd23837">
    <property type="entry name" value="UBCc_UBE2O"/>
    <property type="match status" value="1"/>
</dbReference>
<sequence length="1070" mass="119363">MRTLEIYDHVAVKQNSSLYGTVVGTNTDPLDSLEDELIIAHTEVPPDILNNFVTTSVPPLGYVFVRFADEATGSALVAEDDLVLLSRAFQVGDNVKRDGSSMTGTVIDVDEKYTLEPIASRKDVAQLLSINTTFPTCTPPRATHLPFFHPNPHALIYDVPSREVIRAQDVGKDEYIISNGWVGLVDDAEYNVVIGLENESIVVVNSINCLHIPVPDHGKPLVALPESDGFKRPDILVATQGWASTIPVQAPRPGHFVIIDRRRLRNSKWLRGAYDPKCPSQGVVLDVRAREIAVDWLSRYPGTGDDAGSKEQSPPPYEIGLYTGGQHFGEQMDLMRRVDVTPYNRGRMPAKNVNGVQNGANQEAEGTQDLFPGQDLAIGTHVRFRDTTAAAVKYQGSGDTSHGKFVRVTSGTFDGWDFNEFRVVHMQQNATILWQDGTTTTMDSSLLHDHGLFEAELAPTDIVFKREGMRQRSVGRRGAEAAIKDFDEMMFFEGPHDLLPEKVGVVQMVDHDERVARVRWYKEPKIEIRAAGQILAPDSQFGLIGDVTEDVSLYEILSFPALARRRRDMCVIANPEDVSRRLEQQHGRSATSKSFPDVTAKPSRRPQFGDMRWQKSTQEGWSQDVEWIGEIVALGLDGAVTVRLGAAEHCRDVCIEPDSILAILDDKEHQEIISNDMDSWADQDSLWSETPSVEPIAESVEYEGGERLDNDSGDDNWVSDEDVDFVDAEENLPEDENIDMRDVIAADMARARTFAIEPQRSVSQLKTELPSETPPQFLVLESEPPPDQFGLHSKPTGDKAIKRIMREHRILSTTLPEGEIYVRTYESRLDLLRCLIIGPRDTPYENAPFLIDLYLPEEFPDRPPTAHFHSWTSGLGRINPNLYEEGKICLSLLGTWSGKDESEKWSDKATILQLLVSLQGLVFVKRPFYNEAGFEGYENDSRYTLEAEQYSEKAFVMARGFIKHALCRPPGGLKDVLAWLYLPHGPSDPANSLLGTALQRGRQLIQKSEAARLEKDTGLLDSSGDKDDPTRVFLRPLSRGASVMLKRLVDELQEQLDQLSHSNGGTSAEA</sequence>
<keyword evidence="2" id="KW-0833">Ubl conjugation pathway</keyword>
<dbReference type="Gene3D" id="3.10.110.10">
    <property type="entry name" value="Ubiquitin Conjugating Enzyme"/>
    <property type="match status" value="1"/>
</dbReference>
<dbReference type="GO" id="GO:0061631">
    <property type="term" value="F:ubiquitin conjugating enzyme activity"/>
    <property type="evidence" value="ECO:0007669"/>
    <property type="project" value="TreeGrafter"/>
</dbReference>
<dbReference type="SUPFAM" id="SSF54495">
    <property type="entry name" value="UBC-like"/>
    <property type="match status" value="1"/>
</dbReference>
<keyword evidence="1" id="KW-0808">Transferase</keyword>
<evidence type="ECO:0000256" key="3">
    <source>
        <dbReference type="SAM" id="MobiDB-lite"/>
    </source>
</evidence>
<dbReference type="Pfam" id="PF23043">
    <property type="entry name" value="SH3-B_UBE2O"/>
    <property type="match status" value="1"/>
</dbReference>
<dbReference type="Pfam" id="PF23046">
    <property type="entry name" value="tSH3-B_UBE2O"/>
    <property type="match status" value="1"/>
</dbReference>
<dbReference type="InterPro" id="IPR057735">
    <property type="entry name" value="UBE2O-like_tSH3-B"/>
</dbReference>
<keyword evidence="6" id="KW-1185">Reference proteome</keyword>
<dbReference type="PANTHER" id="PTHR46116:SF15">
    <property type="entry name" value="(E3-INDEPENDENT) E2 UBIQUITIN-CONJUGATING ENZYME"/>
    <property type="match status" value="1"/>
</dbReference>
<feature type="region of interest" description="Disordered" evidence="3">
    <location>
        <begin position="580"/>
        <end position="608"/>
    </location>
</feature>
<reference evidence="5" key="1">
    <citation type="journal article" date="2022" name="bioRxiv">
        <title>Deciphering the potential niche of two novel black yeast fungi from a biological soil crust based on their genomes, phenotypes, and melanin regulation.</title>
        <authorList>
            <consortium name="DOE Joint Genome Institute"/>
            <person name="Carr E.C."/>
            <person name="Barton Q."/>
            <person name="Grambo S."/>
            <person name="Sullivan M."/>
            <person name="Renfro C.M."/>
            <person name="Kuo A."/>
            <person name="Pangilinan J."/>
            <person name="Lipzen A."/>
            <person name="Keymanesh K."/>
            <person name="Savage E."/>
            <person name="Barry K."/>
            <person name="Grigoriev I.V."/>
            <person name="Riekhof W.R."/>
            <person name="Harris S.S."/>
        </authorList>
    </citation>
    <scope>NUCLEOTIDE SEQUENCE</scope>
    <source>
        <strain evidence="5">JF 03-4F</strain>
    </source>
</reference>
<dbReference type="InterPro" id="IPR000608">
    <property type="entry name" value="UBC"/>
</dbReference>
<evidence type="ECO:0000256" key="1">
    <source>
        <dbReference type="ARBA" id="ARBA00022679"/>
    </source>
</evidence>
<dbReference type="InterPro" id="IPR016135">
    <property type="entry name" value="UBQ-conjugating_enzyme/RWD"/>
</dbReference>
<evidence type="ECO:0000313" key="5">
    <source>
        <dbReference type="EMBL" id="KAI1616777.1"/>
    </source>
</evidence>
<dbReference type="AlphaFoldDB" id="A0AAN6IG30"/>
<dbReference type="Pfam" id="PF00179">
    <property type="entry name" value="UQ_con"/>
    <property type="match status" value="1"/>
</dbReference>
<feature type="domain" description="UBC core" evidence="4">
    <location>
        <begin position="799"/>
        <end position="963"/>
    </location>
</feature>
<dbReference type="InterPro" id="IPR057733">
    <property type="entry name" value="UBE2O-like_SH3-B"/>
</dbReference>
<dbReference type="PANTHER" id="PTHR46116">
    <property type="entry name" value="(E3-INDEPENDENT) E2 UBIQUITIN-CONJUGATING ENZYME"/>
    <property type="match status" value="1"/>
</dbReference>
<evidence type="ECO:0000259" key="4">
    <source>
        <dbReference type="PROSITE" id="PS50127"/>
    </source>
</evidence>
<proteinExistence type="predicted"/>
<comment type="caution">
    <text evidence="5">The sequence shown here is derived from an EMBL/GenBank/DDBJ whole genome shotgun (WGS) entry which is preliminary data.</text>
</comment>
<dbReference type="EMBL" id="MU404351">
    <property type="protein sequence ID" value="KAI1616777.1"/>
    <property type="molecule type" value="Genomic_DNA"/>
</dbReference>
<dbReference type="PROSITE" id="PS50127">
    <property type="entry name" value="UBC_2"/>
    <property type="match status" value="1"/>
</dbReference>